<feature type="region of interest" description="Disordered" evidence="10">
    <location>
        <begin position="710"/>
        <end position="730"/>
    </location>
</feature>
<dbReference type="Pfam" id="PF14492">
    <property type="entry name" value="EFG_III"/>
    <property type="match status" value="1"/>
</dbReference>
<dbReference type="InterPro" id="IPR020568">
    <property type="entry name" value="Ribosomal_Su5_D2-typ_SF"/>
</dbReference>
<dbReference type="KEGG" id="tah:SU86_002400"/>
<keyword evidence="6 12" id="KW-0251">Elongation factor</keyword>
<dbReference type="Gene3D" id="3.40.50.300">
    <property type="entry name" value="P-loop containing nucleotide triphosphate hydrolases"/>
    <property type="match status" value="1"/>
</dbReference>
<evidence type="ECO:0000313" key="13">
    <source>
        <dbReference type="Proteomes" id="UP000266745"/>
    </source>
</evidence>
<organism evidence="12 13">
    <name type="scientific">Candidatus Nitrosotenuis cloacae</name>
    <dbReference type="NCBI Taxonomy" id="1603555"/>
    <lineage>
        <taxon>Archaea</taxon>
        <taxon>Nitrososphaerota</taxon>
        <taxon>Candidatus Nitrosotenuis</taxon>
    </lineage>
</organism>
<sequence length="730" mass="80593">MKYKATEQILKIIKNKENIRNFGVIAHVDHGKTTMSDNLLGYAGIISPQAAGRALALDSMKLEQDRQMTIVQANVTLLFEKAGQEYVVNMIDTPGHIDFTGRVTRSLRAIDGAVVVSDSVEGIMTQTETVTRQALEERVRPVLYINKIDRLIKELRLTPEKMQEWLANIVSTFNGLIDTYAEPEYKEKWKVSIQDGSVSFGSAKDRWGFNIDIMKEKGISFKDIYAAYQEGANVDDLAKKAPLAEAVLGMVVKHHPPPHVAQKYRIPKIWKGDLESDIGKAILNCDDNGPAVMMIVNMAMDPAAGPVAIGRLFSGTLKDGMPVHLIDTKREGKIQSVNFFMGNQREMVGELGAGNIPALLGLTEARAGQTLSTVKDVSIFEGIKYVSEPVVQIAVEAKFPKDLPKLVEALRRITIEDPNLVVKINEESGETVIAGMGVLHLEIATSLIGDAGVQIVTSQPLINYRETIQGGSEAVMSKSPNRHNKIFMKVEPLEPEIADMIRAGQLSEMKDKKEMENLLKSKGWDLDTAKRVMRFDSRGNIMVNGTKGVQFIQESTDSILSGFEEVMKEGPLAREQVRNCKFTFTHFVPHEDTAHRGLSQLSPAARRACMGAMLKAQPILLEPMLGIEVRVPQDMIGNVASVLSGKRGKVLDMQQKGITSIIVGEIPASETFDIAEVMRGQTAGKAMWNTHFKAWTPMPKSIQATLIAETRKRKGLPPDPPTADEFIDKE</sequence>
<evidence type="ECO:0000256" key="7">
    <source>
        <dbReference type="ARBA" id="ARBA00022917"/>
    </source>
</evidence>
<protein>
    <recommendedName>
        <fullName evidence="3">Elongation factor 2</fullName>
    </recommendedName>
</protein>
<name>A0A3G1B3W2_9ARCH</name>
<dbReference type="InterPro" id="IPR005517">
    <property type="entry name" value="Transl_elong_EFG/EF2_IV"/>
</dbReference>
<dbReference type="Pfam" id="PF00009">
    <property type="entry name" value="GTP_EFTU"/>
    <property type="match status" value="1"/>
</dbReference>
<dbReference type="CDD" id="cd01681">
    <property type="entry name" value="aeEF2_snRNP_like_IV"/>
    <property type="match status" value="1"/>
</dbReference>
<keyword evidence="13" id="KW-1185">Reference proteome</keyword>
<evidence type="ECO:0000256" key="9">
    <source>
        <dbReference type="ARBA" id="ARBA00024731"/>
    </source>
</evidence>
<evidence type="ECO:0000259" key="11">
    <source>
        <dbReference type="PROSITE" id="PS51722"/>
    </source>
</evidence>
<dbReference type="EMBL" id="CP011097">
    <property type="protein sequence ID" value="AJZ75426.1"/>
    <property type="molecule type" value="Genomic_DNA"/>
</dbReference>
<dbReference type="InterPro" id="IPR027417">
    <property type="entry name" value="P-loop_NTPase"/>
</dbReference>
<dbReference type="InterPro" id="IPR000640">
    <property type="entry name" value="EFG_V-like"/>
</dbReference>
<dbReference type="OrthoDB" id="6290at2157"/>
<dbReference type="InterPro" id="IPR005225">
    <property type="entry name" value="Small_GTP-bd"/>
</dbReference>
<dbReference type="InterPro" id="IPR000795">
    <property type="entry name" value="T_Tr_GTP-bd_dom"/>
</dbReference>
<dbReference type="InterPro" id="IPR053905">
    <property type="entry name" value="EF-G-like_DII"/>
</dbReference>
<dbReference type="SMART" id="SM00889">
    <property type="entry name" value="EFG_IV"/>
    <property type="match status" value="1"/>
</dbReference>
<dbReference type="InterPro" id="IPR035647">
    <property type="entry name" value="EFG_III/V"/>
</dbReference>
<dbReference type="NCBIfam" id="TIGR00490">
    <property type="entry name" value="aEF-2"/>
    <property type="match status" value="1"/>
</dbReference>
<dbReference type="Gene3D" id="3.30.70.240">
    <property type="match status" value="1"/>
</dbReference>
<keyword evidence="4" id="KW-0963">Cytoplasm</keyword>
<dbReference type="AlphaFoldDB" id="A0A3G1B3W2"/>
<evidence type="ECO:0000256" key="4">
    <source>
        <dbReference type="ARBA" id="ARBA00022490"/>
    </source>
</evidence>
<dbReference type="CDD" id="cd16261">
    <property type="entry name" value="EF2_snRNP_III"/>
    <property type="match status" value="1"/>
</dbReference>
<keyword evidence="7" id="KW-0648">Protein biosynthesis</keyword>
<evidence type="ECO:0000313" key="12">
    <source>
        <dbReference type="EMBL" id="AJZ75426.1"/>
    </source>
</evidence>
<dbReference type="NCBIfam" id="TIGR00231">
    <property type="entry name" value="small_GTP"/>
    <property type="match status" value="1"/>
</dbReference>
<dbReference type="PANTHER" id="PTHR42908">
    <property type="entry name" value="TRANSLATION ELONGATION FACTOR-RELATED"/>
    <property type="match status" value="1"/>
</dbReference>
<comment type="similarity">
    <text evidence="2">Belongs to the TRAFAC class translation factor GTPase superfamily. Classic translation factor GTPase family. EF-G/EF-2 subfamily.</text>
</comment>
<dbReference type="STRING" id="1603555.SU86_002400"/>
<dbReference type="GeneID" id="24875237"/>
<dbReference type="GO" id="GO:0003924">
    <property type="term" value="F:GTPase activity"/>
    <property type="evidence" value="ECO:0007669"/>
    <property type="project" value="InterPro"/>
</dbReference>
<dbReference type="InterPro" id="IPR014721">
    <property type="entry name" value="Ribsml_uS5_D2-typ_fold_subgr"/>
</dbReference>
<keyword evidence="5" id="KW-0547">Nucleotide-binding</keyword>
<dbReference type="SUPFAM" id="SSF52540">
    <property type="entry name" value="P-loop containing nucleoside triphosphate hydrolases"/>
    <property type="match status" value="1"/>
</dbReference>
<feature type="domain" description="Tr-type G" evidence="11">
    <location>
        <begin position="17"/>
        <end position="228"/>
    </location>
</feature>
<comment type="function">
    <text evidence="9">Catalyzes the GTP-dependent ribosomal translocation step during translation elongation. During this step, the ribosome changes from the pre-translocational (PRE) to the post-translocational (POST) state as the newly formed A-site-bound peptidyl-tRNA and P-site-bound deacylated tRNA move to the P and E sites, respectively. Catalyzes the coordinated movement of the two tRNA molecules, the mRNA and conformational changes in the ribosome.</text>
</comment>
<keyword evidence="8" id="KW-0342">GTP-binding</keyword>
<comment type="subcellular location">
    <subcellularLocation>
        <location evidence="1">Cytoplasm</location>
    </subcellularLocation>
</comment>
<dbReference type="InterPro" id="IPR004543">
    <property type="entry name" value="Transl_elong_EFG/EF2_arc"/>
</dbReference>
<dbReference type="Gene3D" id="3.30.70.870">
    <property type="entry name" value="Elongation Factor G (Translational Gtpase), domain 3"/>
    <property type="match status" value="1"/>
</dbReference>
<dbReference type="GO" id="GO:0005525">
    <property type="term" value="F:GTP binding"/>
    <property type="evidence" value="ECO:0007669"/>
    <property type="project" value="UniProtKB-KW"/>
</dbReference>
<dbReference type="PRINTS" id="PR00315">
    <property type="entry name" value="ELONGATNFCT"/>
</dbReference>
<evidence type="ECO:0000256" key="5">
    <source>
        <dbReference type="ARBA" id="ARBA00022741"/>
    </source>
</evidence>
<evidence type="ECO:0000256" key="10">
    <source>
        <dbReference type="SAM" id="MobiDB-lite"/>
    </source>
</evidence>
<dbReference type="CDD" id="cd01885">
    <property type="entry name" value="EF2"/>
    <property type="match status" value="1"/>
</dbReference>
<dbReference type="Proteomes" id="UP000266745">
    <property type="component" value="Chromosome"/>
</dbReference>
<dbReference type="GO" id="GO:1990904">
    <property type="term" value="C:ribonucleoprotein complex"/>
    <property type="evidence" value="ECO:0007669"/>
    <property type="project" value="TreeGrafter"/>
</dbReference>
<dbReference type="GO" id="GO:0005829">
    <property type="term" value="C:cytosol"/>
    <property type="evidence" value="ECO:0007669"/>
    <property type="project" value="TreeGrafter"/>
</dbReference>
<evidence type="ECO:0000256" key="6">
    <source>
        <dbReference type="ARBA" id="ARBA00022768"/>
    </source>
</evidence>
<dbReference type="GO" id="GO:0003746">
    <property type="term" value="F:translation elongation factor activity"/>
    <property type="evidence" value="ECO:0007669"/>
    <property type="project" value="UniProtKB-KW"/>
</dbReference>
<dbReference type="FunFam" id="3.30.70.870:FF:000002">
    <property type="entry name" value="Translation elongation factor 2"/>
    <property type="match status" value="1"/>
</dbReference>
<dbReference type="InterPro" id="IPR041095">
    <property type="entry name" value="EFG_II"/>
</dbReference>
<gene>
    <name evidence="12" type="primary">fusA</name>
    <name evidence="12" type="ORF">SU86_002400</name>
</gene>
<evidence type="ECO:0000256" key="1">
    <source>
        <dbReference type="ARBA" id="ARBA00004496"/>
    </source>
</evidence>
<dbReference type="Pfam" id="PF03764">
    <property type="entry name" value="EFG_IV"/>
    <property type="match status" value="1"/>
</dbReference>
<dbReference type="PROSITE" id="PS51722">
    <property type="entry name" value="G_TR_2"/>
    <property type="match status" value="1"/>
</dbReference>
<dbReference type="SUPFAM" id="SSF50447">
    <property type="entry name" value="Translation proteins"/>
    <property type="match status" value="1"/>
</dbReference>
<accession>A0A3G1B3W2</accession>
<dbReference type="PANTHER" id="PTHR42908:SF3">
    <property type="entry name" value="ELONGATION FACTOR-LIKE GTPASE 1"/>
    <property type="match status" value="1"/>
</dbReference>
<dbReference type="RefSeq" id="WP_048188035.1">
    <property type="nucleotide sequence ID" value="NZ_CP011097.1"/>
</dbReference>
<dbReference type="CDD" id="cd16268">
    <property type="entry name" value="EF2_II"/>
    <property type="match status" value="1"/>
</dbReference>
<dbReference type="SUPFAM" id="SSF54980">
    <property type="entry name" value="EF-G C-terminal domain-like"/>
    <property type="match status" value="2"/>
</dbReference>
<reference evidence="12 13" key="1">
    <citation type="journal article" date="2016" name="Sci. Rep.">
        <title>A novel ammonia-oxidizing archaeon from wastewater treatment plant: Its enrichment, physiological and genomic characteristics.</title>
        <authorList>
            <person name="Li Y."/>
            <person name="Ding K."/>
            <person name="Wen X."/>
            <person name="Zhang B."/>
            <person name="Shen B."/>
            <person name="Yang Y."/>
        </authorList>
    </citation>
    <scope>NUCLEOTIDE SEQUENCE [LARGE SCALE GENOMIC DNA]</scope>
    <source>
        <strain evidence="12 13">SAT1</strain>
    </source>
</reference>
<proteinExistence type="inferred from homology"/>
<dbReference type="SUPFAM" id="SSF54211">
    <property type="entry name" value="Ribosomal protein S5 domain 2-like"/>
    <property type="match status" value="1"/>
</dbReference>
<dbReference type="FunFam" id="3.30.230.10:FF:000009">
    <property type="entry name" value="116 kDa U5 small nuclear ribonucleoprotein component"/>
    <property type="match status" value="1"/>
</dbReference>
<dbReference type="SMART" id="SM00838">
    <property type="entry name" value="EFG_C"/>
    <property type="match status" value="1"/>
</dbReference>
<dbReference type="Pfam" id="PF00679">
    <property type="entry name" value="EFG_C"/>
    <property type="match status" value="1"/>
</dbReference>
<evidence type="ECO:0000256" key="3">
    <source>
        <dbReference type="ARBA" id="ARBA00017891"/>
    </source>
</evidence>
<evidence type="ECO:0000256" key="2">
    <source>
        <dbReference type="ARBA" id="ARBA00005870"/>
    </source>
</evidence>
<dbReference type="CDD" id="cd01514">
    <property type="entry name" value="Elongation_Factor_C"/>
    <property type="match status" value="1"/>
</dbReference>
<dbReference type="Gene3D" id="3.30.230.10">
    <property type="match status" value="1"/>
</dbReference>
<dbReference type="Gene3D" id="2.40.30.10">
    <property type="entry name" value="Translation factors"/>
    <property type="match status" value="1"/>
</dbReference>
<dbReference type="InterPro" id="IPR009000">
    <property type="entry name" value="Transl_B-barrel_sf"/>
</dbReference>
<evidence type="ECO:0000256" key="8">
    <source>
        <dbReference type="ARBA" id="ARBA00023134"/>
    </source>
</evidence>
<dbReference type="Pfam" id="PF22042">
    <property type="entry name" value="EF-G_D2"/>
    <property type="match status" value="1"/>
</dbReference>